<dbReference type="EnsemblBacteria" id="BAC88967">
    <property type="protein sequence ID" value="BAC88967"/>
    <property type="gene ID" value="BAC88967"/>
</dbReference>
<name>Q7NLU3_GLOVI</name>
<dbReference type="AlphaFoldDB" id="Q7NLU3"/>
<gene>
    <name evidence="1" type="ordered locus">gll1026</name>
</gene>
<reference evidence="1 2" key="1">
    <citation type="journal article" date="2003" name="DNA Res.">
        <title>Complete genome structure of Gloeobacter violaceus PCC 7421, a cyanobacterium that lacks thylakoids.</title>
        <authorList>
            <person name="Nakamura Y."/>
            <person name="Kaneko T."/>
            <person name="Sato S."/>
            <person name="Mimuro M."/>
            <person name="Miyashita H."/>
            <person name="Tsuchiya T."/>
            <person name="Sasamoto S."/>
            <person name="Watanabe A."/>
            <person name="Kawashima K."/>
            <person name="Kishida Y."/>
            <person name="Kiyokawa C."/>
            <person name="Kohara M."/>
            <person name="Matsumoto M."/>
            <person name="Matsuno A."/>
            <person name="Nakazaki N."/>
            <person name="Shimpo S."/>
            <person name="Takeuchi C."/>
            <person name="Yamada M."/>
            <person name="Tabata S."/>
        </authorList>
    </citation>
    <scope>NUCLEOTIDE SEQUENCE [LARGE SCALE GENOMIC DNA]</scope>
    <source>
        <strain evidence="2">ATCC 29082 / PCC 7421</strain>
    </source>
</reference>
<organism evidence="1 2">
    <name type="scientific">Gloeobacter violaceus (strain ATCC 29082 / PCC 7421)</name>
    <dbReference type="NCBI Taxonomy" id="251221"/>
    <lineage>
        <taxon>Bacteria</taxon>
        <taxon>Bacillati</taxon>
        <taxon>Cyanobacteriota</taxon>
        <taxon>Cyanophyceae</taxon>
        <taxon>Gloeobacterales</taxon>
        <taxon>Gloeobacteraceae</taxon>
        <taxon>Gloeobacter</taxon>
    </lineage>
</organism>
<dbReference type="Proteomes" id="UP000000557">
    <property type="component" value="Chromosome"/>
</dbReference>
<dbReference type="HOGENOM" id="CLU_2180105_0_0_3"/>
<sequence length="109" mass="11954">MTCRRLEETSMLKRAALLLLAVPVQAMNVAMAGHFLNLVNPQDSAMLDVAPIEQAAEEYECPYAQSEPYTSVHIGSDGSVSVYYGSEGYDTYGEEAEEETAEEDIQALE</sequence>
<dbReference type="STRING" id="251221.gene:10758504"/>
<dbReference type="OrthoDB" id="9997038at2"/>
<keyword evidence="2" id="KW-1185">Reference proteome</keyword>
<reference evidence="1 2" key="2">
    <citation type="journal article" date="2003" name="DNA Res.">
        <title>Complete genome structure of Gloeobacter violaceus PCC 7421, a cyanobacterium that lacks thylakoids (supplement).</title>
        <authorList>
            <person name="Nakamura Y."/>
            <person name="Kaneko T."/>
            <person name="Sato S."/>
            <person name="Mimuro M."/>
            <person name="Miyashita H."/>
            <person name="Tsuchiya T."/>
            <person name="Sasamoto S."/>
            <person name="Watanabe A."/>
            <person name="Kawashima K."/>
            <person name="Kishida Y."/>
            <person name="Kiyokawa C."/>
            <person name="Kohara M."/>
            <person name="Matsumoto M."/>
            <person name="Matsuno A."/>
            <person name="Nakazaki N."/>
            <person name="Shimpo S."/>
            <person name="Takeuchi C."/>
            <person name="Yamada M."/>
            <person name="Tabata S."/>
        </authorList>
    </citation>
    <scope>NUCLEOTIDE SEQUENCE [LARGE SCALE GENOMIC DNA]</scope>
    <source>
        <strain evidence="2">ATCC 29082 / PCC 7421</strain>
    </source>
</reference>
<dbReference type="EMBL" id="BA000045">
    <property type="protein sequence ID" value="BAC88967.1"/>
    <property type="molecule type" value="Genomic_DNA"/>
</dbReference>
<accession>Q7NLU3</accession>
<dbReference type="KEGG" id="gvi:gll1026"/>
<evidence type="ECO:0000313" key="2">
    <source>
        <dbReference type="Proteomes" id="UP000000557"/>
    </source>
</evidence>
<protein>
    <submittedName>
        <fullName evidence="1">Gll1026 protein</fullName>
    </submittedName>
</protein>
<proteinExistence type="predicted"/>
<dbReference type="InParanoid" id="Q7NLU3"/>
<evidence type="ECO:0000313" key="1">
    <source>
        <dbReference type="EMBL" id="BAC88967.1"/>
    </source>
</evidence>